<evidence type="ECO:0000313" key="3">
    <source>
        <dbReference type="Proteomes" id="UP000284476"/>
    </source>
</evidence>
<dbReference type="InterPro" id="IPR046913">
    <property type="entry name" value="ABC-3C_CTD7"/>
</dbReference>
<feature type="domain" description="ABC-three component systems C-terminal" evidence="1">
    <location>
        <begin position="266"/>
        <end position="386"/>
    </location>
</feature>
<evidence type="ECO:0000313" key="2">
    <source>
        <dbReference type="EMBL" id="RWR19567.1"/>
    </source>
</evidence>
<protein>
    <recommendedName>
        <fullName evidence="1">ABC-three component systems C-terminal domain-containing protein</fullName>
    </recommendedName>
</protein>
<sequence length="392" mass="43412">MSDAVTLKKAKGSAPGQYLGYALQPVRLFFHLLTCPSGAYVGLEHVDDVSVHVGDKVVLAEQCKSALTGNPTSNWSVDFWKTIANWIDNSNAGLLSPETTSIQMYVVPQKIHGFSGKLSDLRTDNEIDAAIAEIAKKRSKLASAPECEPFLLKVLGTDLALRRHLIRNFILVNSDSDPIAPIFAHLDATVRREMQEAAVRYGIGDALKLIDETMRSGAPPVISASAFRKRFHAFISAHDSERFLHSLADAPTDEVIKSTVSESPCFIRQLDLVDSNIDEKTRAASDFLRTTGDRTRWAEEGIVFEGSMNEYDSALLRRHQNLKTEVGLVNKSLSEKEQGRLLYSRCSQSSPMALEARIVPEHFMSGSLNALADRREIGWHPDFDKLLDDEAT</sequence>
<name>A0A443JG97_9RHOB</name>
<comment type="caution">
    <text evidence="2">The sequence shown here is derived from an EMBL/GenBank/DDBJ whole genome shotgun (WGS) entry which is preliminary data.</text>
</comment>
<proteinExistence type="predicted"/>
<accession>A0A443JG97</accession>
<gene>
    <name evidence="2" type="ORF">D2T30_13730</name>
</gene>
<reference evidence="2 3" key="1">
    <citation type="submission" date="2019-01" db="EMBL/GenBank/DDBJ databases">
        <title>Sinorhodobacter populi sp. nov. isolated from the symptomatic bark tissue of Populus euramericana canker.</title>
        <authorList>
            <person name="Xu G."/>
        </authorList>
    </citation>
    <scope>NUCLEOTIDE SEQUENCE [LARGE SCALE GENOMIC DNA]</scope>
    <source>
        <strain evidence="2 3">SK2B-1</strain>
    </source>
</reference>
<evidence type="ECO:0000259" key="1">
    <source>
        <dbReference type="Pfam" id="PF20283"/>
    </source>
</evidence>
<dbReference type="RefSeq" id="WP_128209324.1">
    <property type="nucleotide sequence ID" value="NZ_JBHRSO010000063.1"/>
</dbReference>
<organism evidence="2 3">
    <name type="scientific">Paenirhodobacter populi</name>
    <dbReference type="NCBI Taxonomy" id="2306993"/>
    <lineage>
        <taxon>Bacteria</taxon>
        <taxon>Pseudomonadati</taxon>
        <taxon>Pseudomonadota</taxon>
        <taxon>Alphaproteobacteria</taxon>
        <taxon>Rhodobacterales</taxon>
        <taxon>Rhodobacter group</taxon>
        <taxon>Paenirhodobacter</taxon>
    </lineage>
</organism>
<dbReference type="Pfam" id="PF20283">
    <property type="entry name" value="CTD7"/>
    <property type="match status" value="1"/>
</dbReference>
<dbReference type="AlphaFoldDB" id="A0A443JG97"/>
<dbReference type="Proteomes" id="UP000284476">
    <property type="component" value="Unassembled WGS sequence"/>
</dbReference>
<dbReference type="EMBL" id="SAUZ01000015">
    <property type="protein sequence ID" value="RWR19567.1"/>
    <property type="molecule type" value="Genomic_DNA"/>
</dbReference>